<keyword evidence="3" id="KW-1185">Reference proteome</keyword>
<dbReference type="EMBL" id="QZFU01000016">
    <property type="protein sequence ID" value="RJO76391.1"/>
    <property type="molecule type" value="Genomic_DNA"/>
</dbReference>
<evidence type="ECO:0000259" key="1">
    <source>
        <dbReference type="SMART" id="SM00858"/>
    </source>
</evidence>
<dbReference type="OrthoDB" id="4808509at2"/>
<dbReference type="Pfam" id="PF08666">
    <property type="entry name" value="SAF"/>
    <property type="match status" value="1"/>
</dbReference>
<proteinExistence type="predicted"/>
<keyword evidence="2" id="KW-0966">Cell projection</keyword>
<reference evidence="2 3" key="1">
    <citation type="submission" date="2018-09" db="EMBL/GenBank/DDBJ databases">
        <title>YIM PH21274 draft genome.</title>
        <authorList>
            <person name="Miao C."/>
        </authorList>
    </citation>
    <scope>NUCLEOTIDE SEQUENCE [LARGE SCALE GENOMIC DNA]</scope>
    <source>
        <strain evidence="2 3">YIM PH 21724</strain>
    </source>
</reference>
<keyword evidence="2" id="KW-0282">Flagellum</keyword>
<comment type="caution">
    <text evidence="2">The sequence shown here is derived from an EMBL/GenBank/DDBJ whole genome shotgun (WGS) entry which is preliminary data.</text>
</comment>
<organism evidence="2 3">
    <name type="scientific">Nocardia panacis</name>
    <dbReference type="NCBI Taxonomy" id="2340916"/>
    <lineage>
        <taxon>Bacteria</taxon>
        <taxon>Bacillati</taxon>
        <taxon>Actinomycetota</taxon>
        <taxon>Actinomycetes</taxon>
        <taxon>Mycobacteriales</taxon>
        <taxon>Nocardiaceae</taxon>
        <taxon>Nocardia</taxon>
    </lineage>
</organism>
<name>A0A3A4KCK2_9NOCA</name>
<dbReference type="Gene3D" id="3.90.1210.10">
    <property type="entry name" value="Antifreeze-like/N-acetylneuraminic acid synthase C-terminal domain"/>
    <property type="match status" value="1"/>
</dbReference>
<dbReference type="InterPro" id="IPR013974">
    <property type="entry name" value="SAF"/>
</dbReference>
<dbReference type="SMART" id="SM00858">
    <property type="entry name" value="SAF"/>
    <property type="match status" value="1"/>
</dbReference>
<dbReference type="AlphaFoldDB" id="A0A3A4KCK2"/>
<dbReference type="RefSeq" id="WP_120039320.1">
    <property type="nucleotide sequence ID" value="NZ_QZFU01000016.1"/>
</dbReference>
<protein>
    <submittedName>
        <fullName evidence="2">Flagellar biosynthesis protein FlgA</fullName>
    </submittedName>
</protein>
<sequence>MTRSLTDLGRTLTRWPRPPWADALFVRRIAAAALALLALSLFIRGNPAAEHAEVVVAARDLAPGHLLEGGDLKLTAHAAGALPSGASRESTPLLGATLTGAMRAGEIFTDLRVVGPRLAGVATGAKDARIVPIRLADNAVAEILRPGDRVDVVAAEDSSGLGARPTRTLATDAAVVLISAGEPRSRAAPERIVLVALDAERATVVAGASLRTALTVVFH</sequence>
<evidence type="ECO:0000313" key="3">
    <source>
        <dbReference type="Proteomes" id="UP000266677"/>
    </source>
</evidence>
<dbReference type="CDD" id="cd11614">
    <property type="entry name" value="SAF_CpaB_FlgA_like"/>
    <property type="match status" value="1"/>
</dbReference>
<dbReference type="Proteomes" id="UP000266677">
    <property type="component" value="Unassembled WGS sequence"/>
</dbReference>
<accession>A0A3A4KCK2</accession>
<feature type="domain" description="SAF" evidence="1">
    <location>
        <begin position="52"/>
        <end position="114"/>
    </location>
</feature>
<evidence type="ECO:0000313" key="2">
    <source>
        <dbReference type="EMBL" id="RJO76391.1"/>
    </source>
</evidence>
<gene>
    <name evidence="2" type="ORF">D5S18_08675</name>
</gene>
<keyword evidence="2" id="KW-0969">Cilium</keyword>